<dbReference type="InterPro" id="IPR011577">
    <property type="entry name" value="Cyt_b561_bac/Ni-Hgenase"/>
</dbReference>
<feature type="transmembrane region" description="Helical" evidence="7">
    <location>
        <begin position="57"/>
        <end position="76"/>
    </location>
</feature>
<proteinExistence type="inferred from homology"/>
<dbReference type="GO" id="GO:0009061">
    <property type="term" value="P:anaerobic respiration"/>
    <property type="evidence" value="ECO:0007669"/>
    <property type="project" value="TreeGrafter"/>
</dbReference>
<dbReference type="GO" id="GO:0005506">
    <property type="term" value="F:iron ion binding"/>
    <property type="evidence" value="ECO:0007669"/>
    <property type="project" value="InterPro"/>
</dbReference>
<evidence type="ECO:0000313" key="10">
    <source>
        <dbReference type="Proteomes" id="UP000295788"/>
    </source>
</evidence>
<evidence type="ECO:0000256" key="1">
    <source>
        <dbReference type="ARBA" id="ARBA00004651"/>
    </source>
</evidence>
<feature type="domain" description="Cytochrome b561 bacterial/Ni-hydrogenase" evidence="8">
    <location>
        <begin position="12"/>
        <end position="192"/>
    </location>
</feature>
<reference evidence="9 10" key="1">
    <citation type="submission" date="2019-03" db="EMBL/GenBank/DDBJ databases">
        <title>Genomic Encyclopedia of Type Strains, Phase IV (KMG-IV): sequencing the most valuable type-strain genomes for metagenomic binning, comparative biology and taxonomic classification.</title>
        <authorList>
            <person name="Goeker M."/>
        </authorList>
    </citation>
    <scope>NUCLEOTIDE SEQUENCE [LARGE SCALE GENOMIC DNA]</scope>
    <source>
        <strain evidence="9 10">DSM 23802</strain>
    </source>
</reference>
<evidence type="ECO:0000256" key="4">
    <source>
        <dbReference type="ARBA" id="ARBA00022692"/>
    </source>
</evidence>
<dbReference type="PANTHER" id="PTHR30074">
    <property type="entry name" value="FORMATE DEHYDROGENASE, NITRATE-INDUCIBLE, CYTOCHROME B556 FDN SUBUNIT"/>
    <property type="match status" value="1"/>
</dbReference>
<keyword evidence="10" id="KW-1185">Reference proteome</keyword>
<accession>A0A4R3KDV1</accession>
<dbReference type="GO" id="GO:0009055">
    <property type="term" value="F:electron transfer activity"/>
    <property type="evidence" value="ECO:0007669"/>
    <property type="project" value="InterPro"/>
</dbReference>
<dbReference type="InterPro" id="IPR000516">
    <property type="entry name" value="Ni-dep_Hydgase_cyt-B"/>
</dbReference>
<keyword evidence="5 7" id="KW-1133">Transmembrane helix</keyword>
<dbReference type="GO" id="GO:0009326">
    <property type="term" value="C:formate dehydrogenase complex"/>
    <property type="evidence" value="ECO:0007669"/>
    <property type="project" value="TreeGrafter"/>
</dbReference>
<dbReference type="SUPFAM" id="SSF81342">
    <property type="entry name" value="Transmembrane di-heme cytochromes"/>
    <property type="match status" value="1"/>
</dbReference>
<dbReference type="AlphaFoldDB" id="A0A4R3KDV1"/>
<dbReference type="GO" id="GO:0036397">
    <property type="term" value="F:formate dehydrogenase (quinone) activity"/>
    <property type="evidence" value="ECO:0007669"/>
    <property type="project" value="TreeGrafter"/>
</dbReference>
<feature type="transmembrane region" description="Helical" evidence="7">
    <location>
        <begin position="123"/>
        <end position="146"/>
    </location>
</feature>
<evidence type="ECO:0000256" key="2">
    <source>
        <dbReference type="ARBA" id="ARBA00008622"/>
    </source>
</evidence>
<evidence type="ECO:0000259" key="8">
    <source>
        <dbReference type="Pfam" id="PF01292"/>
    </source>
</evidence>
<comment type="similarity">
    <text evidence="2">Belongs to the HupC/HyaC/HydC family.</text>
</comment>
<comment type="caution">
    <text evidence="9">The sequence shown here is derived from an EMBL/GenBank/DDBJ whole genome shotgun (WGS) entry which is preliminary data.</text>
</comment>
<sequence length="211" mass="24642">MSKTNKKYKVFRYTLGDRLMHWSVAIGFILLAITGFMIFFQGSAFLLTSGLGKGIRILHRVGAVLFVAAPLIYLLFSNKRWSWLEVFQWDQSDLGWLKAAPKHYFIGGDSMPPQKKYNTGQKLYYLFVVIFGPILALSGFALWFDWFKENRFIMLLIHDIAALILVAFFFVHVYLSAIHPRERISLEAMTTGYMDQEYAEHHHKLWYDEVK</sequence>
<evidence type="ECO:0000256" key="6">
    <source>
        <dbReference type="ARBA" id="ARBA00023136"/>
    </source>
</evidence>
<dbReference type="Pfam" id="PF01292">
    <property type="entry name" value="Ni_hydr_CYTB"/>
    <property type="match status" value="1"/>
</dbReference>
<dbReference type="EMBL" id="SMAB01000013">
    <property type="protein sequence ID" value="TCS81275.1"/>
    <property type="molecule type" value="Genomic_DNA"/>
</dbReference>
<dbReference type="RefSeq" id="WP_165895023.1">
    <property type="nucleotide sequence ID" value="NZ_SMAB01000013.1"/>
</dbReference>
<feature type="transmembrane region" description="Helical" evidence="7">
    <location>
        <begin position="21"/>
        <end position="45"/>
    </location>
</feature>
<dbReference type="GO" id="GO:0022904">
    <property type="term" value="P:respiratory electron transport chain"/>
    <property type="evidence" value="ECO:0007669"/>
    <property type="project" value="InterPro"/>
</dbReference>
<evidence type="ECO:0000256" key="3">
    <source>
        <dbReference type="ARBA" id="ARBA00022475"/>
    </source>
</evidence>
<feature type="transmembrane region" description="Helical" evidence="7">
    <location>
        <begin position="152"/>
        <end position="175"/>
    </location>
</feature>
<dbReference type="InterPro" id="IPR016174">
    <property type="entry name" value="Di-haem_cyt_TM"/>
</dbReference>
<organism evidence="9 10">
    <name type="scientific">Tepidibacillus fermentans</name>
    <dbReference type="NCBI Taxonomy" id="1281767"/>
    <lineage>
        <taxon>Bacteria</taxon>
        <taxon>Bacillati</taxon>
        <taxon>Bacillota</taxon>
        <taxon>Bacilli</taxon>
        <taxon>Bacillales</taxon>
        <taxon>Bacillaceae</taxon>
        <taxon>Tepidibacillus</taxon>
    </lineage>
</organism>
<dbReference type="PANTHER" id="PTHR30074:SF6">
    <property type="entry name" value="FORMATE DEHYDROGENASE GAMMA SUBUNIT"/>
    <property type="match status" value="1"/>
</dbReference>
<comment type="subcellular location">
    <subcellularLocation>
        <location evidence="1">Cell membrane</location>
        <topology evidence="1">Multi-pass membrane protein</topology>
    </subcellularLocation>
</comment>
<keyword evidence="4 7" id="KW-0812">Transmembrane</keyword>
<protein>
    <submittedName>
        <fullName evidence="9">Formate dehydrogenase subunit gamma</fullName>
    </submittedName>
</protein>
<keyword evidence="3" id="KW-1003">Cell membrane</keyword>
<dbReference type="Gene3D" id="1.20.950.20">
    <property type="entry name" value="Transmembrane di-heme cytochromes, Chain C"/>
    <property type="match status" value="1"/>
</dbReference>
<evidence type="ECO:0000256" key="7">
    <source>
        <dbReference type="SAM" id="Phobius"/>
    </source>
</evidence>
<evidence type="ECO:0000256" key="5">
    <source>
        <dbReference type="ARBA" id="ARBA00022989"/>
    </source>
</evidence>
<dbReference type="PRINTS" id="PR00161">
    <property type="entry name" value="NIHGNASECYTB"/>
</dbReference>
<gene>
    <name evidence="9" type="ORF">EDD72_11333</name>
</gene>
<keyword evidence="6 7" id="KW-0472">Membrane</keyword>
<dbReference type="Proteomes" id="UP000295788">
    <property type="component" value="Unassembled WGS sequence"/>
</dbReference>
<evidence type="ECO:0000313" key="9">
    <source>
        <dbReference type="EMBL" id="TCS81275.1"/>
    </source>
</evidence>
<dbReference type="GO" id="GO:0005886">
    <property type="term" value="C:plasma membrane"/>
    <property type="evidence" value="ECO:0007669"/>
    <property type="project" value="UniProtKB-SubCell"/>
</dbReference>
<dbReference type="InterPro" id="IPR051817">
    <property type="entry name" value="FDH_cytochrome_b556_subunit"/>
</dbReference>
<dbReference type="GO" id="GO:0015944">
    <property type="term" value="P:formate oxidation"/>
    <property type="evidence" value="ECO:0007669"/>
    <property type="project" value="TreeGrafter"/>
</dbReference>
<name>A0A4R3KDV1_9BACI</name>